<gene>
    <name evidence="1" type="ORF">HPB49_008979</name>
</gene>
<organism evidence="1 2">
    <name type="scientific">Dermacentor silvarum</name>
    <name type="common">Tick</name>
    <dbReference type="NCBI Taxonomy" id="543639"/>
    <lineage>
        <taxon>Eukaryota</taxon>
        <taxon>Metazoa</taxon>
        <taxon>Ecdysozoa</taxon>
        <taxon>Arthropoda</taxon>
        <taxon>Chelicerata</taxon>
        <taxon>Arachnida</taxon>
        <taxon>Acari</taxon>
        <taxon>Parasitiformes</taxon>
        <taxon>Ixodida</taxon>
        <taxon>Ixodoidea</taxon>
        <taxon>Ixodidae</taxon>
        <taxon>Rhipicephalinae</taxon>
        <taxon>Dermacentor</taxon>
    </lineage>
</organism>
<name>A0ACB8DYD8_DERSI</name>
<evidence type="ECO:0000313" key="1">
    <source>
        <dbReference type="EMBL" id="KAH7979301.1"/>
    </source>
</evidence>
<proteinExistence type="predicted"/>
<dbReference type="Proteomes" id="UP000821865">
    <property type="component" value="Chromosome 1"/>
</dbReference>
<comment type="caution">
    <text evidence="1">The sequence shown here is derived from an EMBL/GenBank/DDBJ whole genome shotgun (WGS) entry which is preliminary data.</text>
</comment>
<dbReference type="EMBL" id="CM023470">
    <property type="protein sequence ID" value="KAH7979301.1"/>
    <property type="molecule type" value="Genomic_DNA"/>
</dbReference>
<sequence>MWFLQAEANFNDNRITPQQACFAQVQSVLPYEIALEVRDVSTKSPDLNPHGALKSAILQRMFLSERRRLQQIIADEELGDWRPTKLLRHMQSLLGEGAACFDENILKQLFLQRLPSSVQLLLATTSGLTLRAPRPQLHNQLRAKSQNYVRTYANFANILPPRSVLHATKARFINNTNLLSISDHSRLPHVPLRPLLAVSKAHPGQFRPAGTITVSVLRQTMHTALRLVGKLEPRLLMATNGSAGSKSHLFYIADCTSGQRFRVVLPTSTTDRNLTPVWLLQAVKGSGLQFRIQEMIVAR</sequence>
<keyword evidence="2" id="KW-1185">Reference proteome</keyword>
<protein>
    <submittedName>
        <fullName evidence="1">Uncharacterized protein</fullName>
    </submittedName>
</protein>
<reference evidence="1" key="1">
    <citation type="submission" date="2020-05" db="EMBL/GenBank/DDBJ databases">
        <title>Large-scale comparative analyses of tick genomes elucidate their genetic diversity and vector capacities.</title>
        <authorList>
            <person name="Jia N."/>
            <person name="Wang J."/>
            <person name="Shi W."/>
            <person name="Du L."/>
            <person name="Sun Y."/>
            <person name="Zhan W."/>
            <person name="Jiang J."/>
            <person name="Wang Q."/>
            <person name="Zhang B."/>
            <person name="Ji P."/>
            <person name="Sakyi L.B."/>
            <person name="Cui X."/>
            <person name="Yuan T."/>
            <person name="Jiang B."/>
            <person name="Yang W."/>
            <person name="Lam T.T.-Y."/>
            <person name="Chang Q."/>
            <person name="Ding S."/>
            <person name="Wang X."/>
            <person name="Zhu J."/>
            <person name="Ruan X."/>
            <person name="Zhao L."/>
            <person name="Wei J."/>
            <person name="Que T."/>
            <person name="Du C."/>
            <person name="Cheng J."/>
            <person name="Dai P."/>
            <person name="Han X."/>
            <person name="Huang E."/>
            <person name="Gao Y."/>
            <person name="Liu J."/>
            <person name="Shao H."/>
            <person name="Ye R."/>
            <person name="Li L."/>
            <person name="Wei W."/>
            <person name="Wang X."/>
            <person name="Wang C."/>
            <person name="Yang T."/>
            <person name="Huo Q."/>
            <person name="Li W."/>
            <person name="Guo W."/>
            <person name="Chen H."/>
            <person name="Zhou L."/>
            <person name="Ni X."/>
            <person name="Tian J."/>
            <person name="Zhou Y."/>
            <person name="Sheng Y."/>
            <person name="Liu T."/>
            <person name="Pan Y."/>
            <person name="Xia L."/>
            <person name="Li J."/>
            <person name="Zhao F."/>
            <person name="Cao W."/>
        </authorList>
    </citation>
    <scope>NUCLEOTIDE SEQUENCE</scope>
    <source>
        <strain evidence="1">Dsil-2018</strain>
    </source>
</reference>
<accession>A0ACB8DYD8</accession>
<evidence type="ECO:0000313" key="2">
    <source>
        <dbReference type="Proteomes" id="UP000821865"/>
    </source>
</evidence>